<dbReference type="InterPro" id="IPR006015">
    <property type="entry name" value="Universal_stress_UspA"/>
</dbReference>
<feature type="domain" description="UspA" evidence="2">
    <location>
        <begin position="146"/>
        <end position="282"/>
    </location>
</feature>
<evidence type="ECO:0000256" key="1">
    <source>
        <dbReference type="ARBA" id="ARBA00008791"/>
    </source>
</evidence>
<dbReference type="EMBL" id="FSRG01000006">
    <property type="protein sequence ID" value="SIO27920.1"/>
    <property type="molecule type" value="Genomic_DNA"/>
</dbReference>
<protein>
    <submittedName>
        <fullName evidence="3">Nucleotide-binding universal stress protein, UspA family</fullName>
    </submittedName>
</protein>
<dbReference type="PANTHER" id="PTHR46268">
    <property type="entry name" value="STRESS RESPONSE PROTEIN NHAX"/>
    <property type="match status" value="1"/>
</dbReference>
<dbReference type="SUPFAM" id="SSF52402">
    <property type="entry name" value="Adenine nucleotide alpha hydrolases-like"/>
    <property type="match status" value="2"/>
</dbReference>
<organism evidence="3 4">
    <name type="scientific">Halodesulfovibrio marinisediminis DSM 17456</name>
    <dbReference type="NCBI Taxonomy" id="1121457"/>
    <lineage>
        <taxon>Bacteria</taxon>
        <taxon>Pseudomonadati</taxon>
        <taxon>Thermodesulfobacteriota</taxon>
        <taxon>Desulfovibrionia</taxon>
        <taxon>Desulfovibrionales</taxon>
        <taxon>Desulfovibrionaceae</taxon>
        <taxon>Halodesulfovibrio</taxon>
    </lineage>
</organism>
<feature type="domain" description="UspA" evidence="2">
    <location>
        <begin position="1"/>
        <end position="137"/>
    </location>
</feature>
<dbReference type="PRINTS" id="PR01438">
    <property type="entry name" value="UNVRSLSTRESS"/>
</dbReference>
<comment type="similarity">
    <text evidence="1">Belongs to the universal stress protein A family.</text>
</comment>
<gene>
    <name evidence="3" type="ORF">SAMN02745161_2480</name>
</gene>
<dbReference type="InterPro" id="IPR014729">
    <property type="entry name" value="Rossmann-like_a/b/a_fold"/>
</dbReference>
<keyword evidence="4" id="KW-1185">Reference proteome</keyword>
<dbReference type="Gene3D" id="3.40.50.620">
    <property type="entry name" value="HUPs"/>
    <property type="match status" value="2"/>
</dbReference>
<dbReference type="Pfam" id="PF00582">
    <property type="entry name" value="Usp"/>
    <property type="match status" value="2"/>
</dbReference>
<dbReference type="STRING" id="1121457.SAMN02745161_2480"/>
<evidence type="ECO:0000313" key="4">
    <source>
        <dbReference type="Proteomes" id="UP000184694"/>
    </source>
</evidence>
<reference evidence="4" key="1">
    <citation type="submission" date="2016-11" db="EMBL/GenBank/DDBJ databases">
        <authorList>
            <person name="Varghese N."/>
            <person name="Submissions S."/>
        </authorList>
    </citation>
    <scope>NUCLEOTIDE SEQUENCE [LARGE SCALE GENOMIC DNA]</scope>
    <source>
        <strain evidence="4">DSM 17456</strain>
    </source>
</reference>
<evidence type="ECO:0000313" key="3">
    <source>
        <dbReference type="EMBL" id="SIO27920.1"/>
    </source>
</evidence>
<dbReference type="RefSeq" id="WP_074217254.1">
    <property type="nucleotide sequence ID" value="NZ_FSRG01000006.1"/>
</dbReference>
<dbReference type="CDD" id="cd00293">
    <property type="entry name" value="USP-like"/>
    <property type="match status" value="2"/>
</dbReference>
<dbReference type="AlphaFoldDB" id="A0A1N6I7E1"/>
<name>A0A1N6I7E1_9BACT</name>
<dbReference type="InterPro" id="IPR006016">
    <property type="entry name" value="UspA"/>
</dbReference>
<dbReference type="OrthoDB" id="9808582at2"/>
<sequence length="288" mass="31227">MYEKMLVAFDGAETSLPLVRQAAHFARLENCSVHIVTACPKCNGELRIQGTTNVLNDMYEKISKSLDDIVGECKADGIEVYGHFCVGNPAEIVLEKIGDLGIDIVALGTHSTQLLQSVVIGSVAEAVVRKTTCDLLILTGANELSFESIFLAYDGSREADAAARQACTLAECYGSRLTAGIAYEMEMEAFSVYPAVETTVVDKTEQIVESIKSIVESTAVRDFDVVIRYGNPVHKALVEEAQKKEAGLIVVGTRAYSKLFHLLVGGVVYKLVYSSCPVLIVKNHSKPE</sequence>
<proteinExistence type="inferred from homology"/>
<dbReference type="PANTHER" id="PTHR46268:SF15">
    <property type="entry name" value="UNIVERSAL STRESS PROTEIN HP_0031"/>
    <property type="match status" value="1"/>
</dbReference>
<accession>A0A1N6I7E1</accession>
<dbReference type="Proteomes" id="UP000184694">
    <property type="component" value="Unassembled WGS sequence"/>
</dbReference>
<evidence type="ECO:0000259" key="2">
    <source>
        <dbReference type="Pfam" id="PF00582"/>
    </source>
</evidence>